<keyword evidence="2" id="KW-0732">Signal</keyword>
<dbReference type="InterPro" id="IPR016186">
    <property type="entry name" value="C-type_lectin-like/link_sf"/>
</dbReference>
<dbReference type="AlphaFoldDB" id="A0A913X195"/>
<dbReference type="InterPro" id="IPR001304">
    <property type="entry name" value="C-type_lectin-like"/>
</dbReference>
<evidence type="ECO:0000256" key="2">
    <source>
        <dbReference type="SAM" id="SignalP"/>
    </source>
</evidence>
<dbReference type="PROSITE" id="PS00615">
    <property type="entry name" value="C_TYPE_LECTIN_1"/>
    <property type="match status" value="1"/>
</dbReference>
<dbReference type="SUPFAM" id="SSF56436">
    <property type="entry name" value="C-type lectin-like"/>
    <property type="match status" value="1"/>
</dbReference>
<evidence type="ECO:0000313" key="5">
    <source>
        <dbReference type="Proteomes" id="UP000887567"/>
    </source>
</evidence>
<dbReference type="EnsemblMetazoa" id="XM_021041645.2">
    <property type="protein sequence ID" value="XP_020897304.1"/>
    <property type="gene ID" value="LOC110236152"/>
</dbReference>
<dbReference type="GeneID" id="110236152"/>
<dbReference type="InterPro" id="IPR016187">
    <property type="entry name" value="CTDL_fold"/>
</dbReference>
<dbReference type="InterPro" id="IPR018378">
    <property type="entry name" value="C-type_lectin_CS"/>
</dbReference>
<dbReference type="KEGG" id="epa:110236152"/>
<dbReference type="Pfam" id="PF00059">
    <property type="entry name" value="Lectin_C"/>
    <property type="match status" value="1"/>
</dbReference>
<evidence type="ECO:0000259" key="3">
    <source>
        <dbReference type="PROSITE" id="PS50041"/>
    </source>
</evidence>
<evidence type="ECO:0000256" key="1">
    <source>
        <dbReference type="ARBA" id="ARBA00023157"/>
    </source>
</evidence>
<dbReference type="PROSITE" id="PS50041">
    <property type="entry name" value="C_TYPE_LECTIN_2"/>
    <property type="match status" value="1"/>
</dbReference>
<keyword evidence="5" id="KW-1185">Reference proteome</keyword>
<dbReference type="PANTHER" id="PTHR22803">
    <property type="entry name" value="MANNOSE, PHOSPHOLIPASE, LECTIN RECEPTOR RELATED"/>
    <property type="match status" value="1"/>
</dbReference>
<dbReference type="CDD" id="cd00037">
    <property type="entry name" value="CLECT"/>
    <property type="match status" value="1"/>
</dbReference>
<dbReference type="InterPro" id="IPR050111">
    <property type="entry name" value="C-type_lectin/snaclec_domain"/>
</dbReference>
<organism evidence="4 5">
    <name type="scientific">Exaiptasia diaphana</name>
    <name type="common">Tropical sea anemone</name>
    <name type="synonym">Aiptasia pulchella</name>
    <dbReference type="NCBI Taxonomy" id="2652724"/>
    <lineage>
        <taxon>Eukaryota</taxon>
        <taxon>Metazoa</taxon>
        <taxon>Cnidaria</taxon>
        <taxon>Anthozoa</taxon>
        <taxon>Hexacorallia</taxon>
        <taxon>Actiniaria</taxon>
        <taxon>Aiptasiidae</taxon>
        <taxon>Exaiptasia</taxon>
    </lineage>
</organism>
<dbReference type="RefSeq" id="XP_020897304.1">
    <property type="nucleotide sequence ID" value="XM_021041645.2"/>
</dbReference>
<protein>
    <recommendedName>
        <fullName evidence="3">C-type lectin domain-containing protein</fullName>
    </recommendedName>
</protein>
<feature type="domain" description="C-type lectin" evidence="3">
    <location>
        <begin position="49"/>
        <end position="163"/>
    </location>
</feature>
<dbReference type="Gene3D" id="3.10.100.10">
    <property type="entry name" value="Mannose-Binding Protein A, subunit A"/>
    <property type="match status" value="1"/>
</dbReference>
<feature type="signal peptide" evidence="2">
    <location>
        <begin position="1"/>
        <end position="21"/>
    </location>
</feature>
<accession>A0A913X195</accession>
<keyword evidence="1" id="KW-1015">Disulfide bond</keyword>
<sequence length="183" mass="20367">MAKKTLLLLALVLMNNVMFFAQSKTMSSVKKSYLPCPTGWTTYAGSPSCYKKPQLANSWYTARKACLADGGDLVTISSEQENNFVALLSQTYFPTIHNTLIGMIAEELTGKKQGKFHWVDGRPIGQYVNWIAGEPNNQNNAEYCGAIYVADKRPGLKWNDTPCVGTKSPYVCERERAKRVIAD</sequence>
<reference evidence="4" key="1">
    <citation type="submission" date="2022-11" db="UniProtKB">
        <authorList>
            <consortium name="EnsemblMetazoa"/>
        </authorList>
    </citation>
    <scope>IDENTIFICATION</scope>
</reference>
<dbReference type="Proteomes" id="UP000887567">
    <property type="component" value="Unplaced"/>
</dbReference>
<feature type="chain" id="PRO_5037550905" description="C-type lectin domain-containing protein" evidence="2">
    <location>
        <begin position="22"/>
        <end position="183"/>
    </location>
</feature>
<dbReference type="SMART" id="SM00034">
    <property type="entry name" value="CLECT"/>
    <property type="match status" value="1"/>
</dbReference>
<name>A0A913X195_EXADI</name>
<proteinExistence type="predicted"/>
<dbReference type="OrthoDB" id="5958396at2759"/>
<evidence type="ECO:0000313" key="4">
    <source>
        <dbReference type="EnsemblMetazoa" id="XP_020897304.1"/>
    </source>
</evidence>